<dbReference type="AlphaFoldDB" id="A0A177WR09"/>
<comment type="subunit">
    <text evidence="14">F-type ATPases have 2 components, CF(1) - the catalytic core - and CF(0) - the membrane proton channel. CF(1) and CF(0) have multiple subunits.</text>
</comment>
<evidence type="ECO:0000256" key="10">
    <source>
        <dbReference type="ARBA" id="ARBA00023136"/>
    </source>
</evidence>
<dbReference type="SMART" id="SM00382">
    <property type="entry name" value="AAA"/>
    <property type="match status" value="1"/>
</dbReference>
<name>A0A177WR09_BATDL</name>
<dbReference type="SUPFAM" id="SSF50615">
    <property type="entry name" value="N-terminal domain of alpha and beta subunits of F1 ATP synthase"/>
    <property type="match status" value="1"/>
</dbReference>
<dbReference type="PROSITE" id="PS00152">
    <property type="entry name" value="ATPASE_ALPHA_BETA"/>
    <property type="match status" value="1"/>
</dbReference>
<comment type="catalytic activity">
    <reaction evidence="13 14">
        <text>ATP + H2O + 4 H(+)(in) = ADP + phosphate + 5 H(+)(out)</text>
        <dbReference type="Rhea" id="RHEA:57720"/>
        <dbReference type="ChEBI" id="CHEBI:15377"/>
        <dbReference type="ChEBI" id="CHEBI:15378"/>
        <dbReference type="ChEBI" id="CHEBI:30616"/>
        <dbReference type="ChEBI" id="CHEBI:43474"/>
        <dbReference type="ChEBI" id="CHEBI:456216"/>
        <dbReference type="EC" id="7.1.2.2"/>
    </reaction>
</comment>
<proteinExistence type="inferred from homology"/>
<evidence type="ECO:0000313" key="17">
    <source>
        <dbReference type="Proteomes" id="UP000077115"/>
    </source>
</evidence>
<evidence type="ECO:0000256" key="2">
    <source>
        <dbReference type="ARBA" id="ARBA00008936"/>
    </source>
</evidence>
<sequence>MFALQRRVSRLGAACAAGRNVPAAVIMSVAGLATEAGSLGAVRSVIGAVVDVQFESGNLPPILNALEVQGHSVRLVLEVAQHLGENTVRTIAMDGTDGLTRGQKVLDTGAPICIPVGPECLGRIMNVIGEPVDERGPIKTKQLLPIHASPPEFVDQSTVPELLETGIKVVDLLAPYAKGGKIGLFGGAGVGKTVLITELINNVAKAHGGYSVFCGVGERTREGNDLYHEMITAGVIKLEGGSKAALVYGQMNEPPGARARVALTGLTIAEYFRDQEGQDVLLFIDNIFRFTQAGSEVSALLGRIPSAVGYQPTLATDMGQMQERITTTKKGSITSVQAIYVPADDLTDPAPATTFAHLDATTVLSRSIAELGIYPAVDPLDSKSRILDPRIVGDHHYGIATGVQKILQNYKSLQDIIAILGMDELSEEDKLTVERARKIQRFMSQPFTTAQVFTGSEGRFVSLADTIRSFTEILDGKHDSLPEAAFFMVGDIDEVQRKAEEIAKSLA</sequence>
<dbReference type="InterPro" id="IPR036121">
    <property type="entry name" value="ATPase_F1/V1/A1_a/bsu_N_sf"/>
</dbReference>
<dbReference type="EMBL" id="DS022307">
    <property type="protein sequence ID" value="OAJ42085.1"/>
    <property type="molecule type" value="Genomic_DNA"/>
</dbReference>
<keyword evidence="7 14" id="KW-0067">ATP-binding</keyword>
<dbReference type="Gene3D" id="3.40.50.300">
    <property type="entry name" value="P-loop containing nucleotide triphosphate hydrolases"/>
    <property type="match status" value="1"/>
</dbReference>
<evidence type="ECO:0000259" key="15">
    <source>
        <dbReference type="SMART" id="SM00382"/>
    </source>
</evidence>
<dbReference type="eggNOG" id="KOG1350">
    <property type="taxonomic scope" value="Eukaryota"/>
</dbReference>
<dbReference type="STRING" id="403673.A0A177WR09"/>
<keyword evidence="9" id="KW-0406">Ion transport</keyword>
<evidence type="ECO:0000256" key="14">
    <source>
        <dbReference type="RuleBase" id="RU003553"/>
    </source>
</evidence>
<comment type="function">
    <text evidence="14">Produces ATP from ADP in the presence of a proton gradient across the membrane.</text>
</comment>
<keyword evidence="12 14" id="KW-0066">ATP synthesis</keyword>
<dbReference type="InterPro" id="IPR055190">
    <property type="entry name" value="ATP-synt_VA_C"/>
</dbReference>
<dbReference type="InterPro" id="IPR004100">
    <property type="entry name" value="ATPase_F1/V1/A1_a/bsu_N"/>
</dbReference>
<dbReference type="EC" id="7.1.2.2" evidence="14"/>
<gene>
    <name evidence="16" type="ORF">BDEG_25587</name>
</gene>
<dbReference type="CDD" id="cd18110">
    <property type="entry name" value="ATP-synt_F1_beta_C"/>
    <property type="match status" value="1"/>
</dbReference>
<keyword evidence="8" id="KW-1278">Translocase</keyword>
<dbReference type="InterPro" id="IPR000194">
    <property type="entry name" value="ATPase_F1/V1/A1_a/bsu_nucl-bd"/>
</dbReference>
<keyword evidence="5 14" id="KW-0547">Nucleotide-binding</keyword>
<dbReference type="GO" id="GO:0046933">
    <property type="term" value="F:proton-transporting ATP synthase activity, rotational mechanism"/>
    <property type="evidence" value="ECO:0007669"/>
    <property type="project" value="InterPro"/>
</dbReference>
<dbReference type="SUPFAM" id="SSF52540">
    <property type="entry name" value="P-loop containing nucleoside triphosphate hydrolases"/>
    <property type="match status" value="1"/>
</dbReference>
<keyword evidence="11 14" id="KW-0139">CF(1)</keyword>
<dbReference type="OrthoDB" id="14523at2759"/>
<dbReference type="CDD" id="cd18115">
    <property type="entry name" value="ATP-synt_F1_beta_N"/>
    <property type="match status" value="1"/>
</dbReference>
<reference evidence="16 17" key="1">
    <citation type="submission" date="2006-10" db="EMBL/GenBank/DDBJ databases">
        <title>The Genome Sequence of Batrachochytrium dendrobatidis JEL423.</title>
        <authorList>
            <consortium name="The Broad Institute Genome Sequencing Platform"/>
            <person name="Birren B."/>
            <person name="Lander E."/>
            <person name="Galagan J."/>
            <person name="Cuomo C."/>
            <person name="Devon K."/>
            <person name="Jaffe D."/>
            <person name="Butler J."/>
            <person name="Alvarez P."/>
            <person name="Gnerre S."/>
            <person name="Grabherr M."/>
            <person name="Kleber M."/>
            <person name="Mauceli E."/>
            <person name="Brockman W."/>
            <person name="Young S."/>
            <person name="LaButti K."/>
            <person name="Sykes S."/>
            <person name="DeCaprio D."/>
            <person name="Crawford M."/>
            <person name="Koehrsen M."/>
            <person name="Engels R."/>
            <person name="Montgomery P."/>
            <person name="Pearson M."/>
            <person name="Howarth C."/>
            <person name="Larson L."/>
            <person name="White J."/>
            <person name="O'Leary S."/>
            <person name="Kodira C."/>
            <person name="Zeng Q."/>
            <person name="Yandava C."/>
            <person name="Alvarado L."/>
            <person name="Longcore J."/>
            <person name="James T."/>
        </authorList>
    </citation>
    <scope>NUCLEOTIDE SEQUENCE [LARGE SCALE GENOMIC DNA]</scope>
    <source>
        <strain evidence="16 17">JEL423</strain>
    </source>
</reference>
<dbReference type="Gene3D" id="2.40.10.170">
    <property type="match status" value="1"/>
</dbReference>
<dbReference type="InterPro" id="IPR003593">
    <property type="entry name" value="AAA+_ATPase"/>
</dbReference>
<comment type="similarity">
    <text evidence="2">Belongs to the ATPase alpha/beta chains family.</text>
</comment>
<evidence type="ECO:0000256" key="12">
    <source>
        <dbReference type="ARBA" id="ARBA00023310"/>
    </source>
</evidence>
<comment type="subcellular location">
    <subcellularLocation>
        <location evidence="1">Membrane</location>
    </subcellularLocation>
</comment>
<dbReference type="Pfam" id="PF00006">
    <property type="entry name" value="ATP-synt_ab"/>
    <property type="match status" value="1"/>
</dbReference>
<dbReference type="FunFam" id="1.10.1140.10:FF:000001">
    <property type="entry name" value="ATP synthase subunit beta"/>
    <property type="match status" value="1"/>
</dbReference>
<reference evidence="16 17" key="2">
    <citation type="submission" date="2016-05" db="EMBL/GenBank/DDBJ databases">
        <title>Lineage-specific infection strategies underlie the spectrum of fungal disease in amphibians.</title>
        <authorList>
            <person name="Cuomo C.A."/>
            <person name="Farrer R.A."/>
            <person name="James T."/>
            <person name="Longcore J."/>
            <person name="Birren B."/>
        </authorList>
    </citation>
    <scope>NUCLEOTIDE SEQUENCE [LARGE SCALE GENOMIC DNA]</scope>
    <source>
        <strain evidence="16 17">JEL423</strain>
    </source>
</reference>
<dbReference type="GO" id="GO:0042776">
    <property type="term" value="P:proton motive force-driven mitochondrial ATP synthesis"/>
    <property type="evidence" value="ECO:0007669"/>
    <property type="project" value="TreeGrafter"/>
</dbReference>
<evidence type="ECO:0000256" key="7">
    <source>
        <dbReference type="ARBA" id="ARBA00022840"/>
    </source>
</evidence>
<evidence type="ECO:0000256" key="11">
    <source>
        <dbReference type="ARBA" id="ARBA00023196"/>
    </source>
</evidence>
<dbReference type="InterPro" id="IPR020003">
    <property type="entry name" value="ATPase_a/bsu_AS"/>
</dbReference>
<evidence type="ECO:0000256" key="8">
    <source>
        <dbReference type="ARBA" id="ARBA00022967"/>
    </source>
</evidence>
<dbReference type="GO" id="GO:0045259">
    <property type="term" value="C:proton-transporting ATP synthase complex"/>
    <property type="evidence" value="ECO:0007669"/>
    <property type="project" value="UniProtKB-KW"/>
</dbReference>
<dbReference type="Gene3D" id="1.10.1140.10">
    <property type="entry name" value="Bovine Mitochondrial F1-atpase, Atp Synthase Beta Chain, Chain D, domain 3"/>
    <property type="match status" value="1"/>
</dbReference>
<dbReference type="FunFam" id="3.40.50.300:FF:000026">
    <property type="entry name" value="ATP synthase subunit beta"/>
    <property type="match status" value="1"/>
</dbReference>
<dbReference type="Pfam" id="PF22919">
    <property type="entry name" value="ATP-synt_VA_C"/>
    <property type="match status" value="1"/>
</dbReference>
<dbReference type="GO" id="GO:0005739">
    <property type="term" value="C:mitochondrion"/>
    <property type="evidence" value="ECO:0007669"/>
    <property type="project" value="GOC"/>
</dbReference>
<dbReference type="GO" id="GO:0005524">
    <property type="term" value="F:ATP binding"/>
    <property type="evidence" value="ECO:0007669"/>
    <property type="project" value="UniProtKB-KW"/>
</dbReference>
<protein>
    <recommendedName>
        <fullName evidence="14">ATP synthase subunit beta</fullName>
        <ecNumber evidence="14">7.1.2.2</ecNumber>
    </recommendedName>
</protein>
<evidence type="ECO:0000256" key="1">
    <source>
        <dbReference type="ARBA" id="ARBA00004370"/>
    </source>
</evidence>
<dbReference type="VEuPathDB" id="FungiDB:BDEG_25587"/>
<keyword evidence="10" id="KW-0472">Membrane</keyword>
<dbReference type="SUPFAM" id="SSF47917">
    <property type="entry name" value="C-terminal domain of alpha and beta subunits of F1 ATP synthase"/>
    <property type="match status" value="1"/>
</dbReference>
<comment type="subunit">
    <text evidence="3">F-type ATPases have 2 components, CF(1) - the catalytic core - and CF(0) - the membrane proton channel. CF(1) has five subunits: alpha(3), beta(3), gamma(1), delta(1), epsilon(1). CF(0) has three main subunits: a, b and c.</text>
</comment>
<dbReference type="InterPro" id="IPR005722">
    <property type="entry name" value="ATP_synth_F1_bsu"/>
</dbReference>
<dbReference type="PANTHER" id="PTHR15184">
    <property type="entry name" value="ATP SYNTHASE"/>
    <property type="match status" value="1"/>
</dbReference>
<evidence type="ECO:0000256" key="9">
    <source>
        <dbReference type="ARBA" id="ARBA00023065"/>
    </source>
</evidence>
<evidence type="ECO:0000256" key="5">
    <source>
        <dbReference type="ARBA" id="ARBA00022741"/>
    </source>
</evidence>
<evidence type="ECO:0000256" key="4">
    <source>
        <dbReference type="ARBA" id="ARBA00022448"/>
    </source>
</evidence>
<dbReference type="InterPro" id="IPR024034">
    <property type="entry name" value="ATPase_F1/V1_b/a_C"/>
</dbReference>
<accession>A0A177WR09</accession>
<dbReference type="InterPro" id="IPR050053">
    <property type="entry name" value="ATPase_alpha/beta_chains"/>
</dbReference>
<evidence type="ECO:0000256" key="6">
    <source>
        <dbReference type="ARBA" id="ARBA00022781"/>
    </source>
</evidence>
<evidence type="ECO:0000313" key="16">
    <source>
        <dbReference type="EMBL" id="OAJ42085.1"/>
    </source>
</evidence>
<keyword evidence="6" id="KW-0375">Hydrogen ion transport</keyword>
<dbReference type="PANTHER" id="PTHR15184:SF71">
    <property type="entry name" value="ATP SYNTHASE SUBUNIT BETA, MITOCHONDRIAL"/>
    <property type="match status" value="1"/>
</dbReference>
<dbReference type="PIRSF" id="PIRSF039072">
    <property type="entry name" value="ATPase_subunit_beta"/>
    <property type="match status" value="1"/>
</dbReference>
<evidence type="ECO:0000256" key="13">
    <source>
        <dbReference type="ARBA" id="ARBA00048383"/>
    </source>
</evidence>
<dbReference type="Pfam" id="PF02874">
    <property type="entry name" value="ATP-synt_ab_N"/>
    <property type="match status" value="1"/>
</dbReference>
<dbReference type="HAMAP" id="MF_01347">
    <property type="entry name" value="ATP_synth_beta_bact"/>
    <property type="match status" value="1"/>
</dbReference>
<keyword evidence="4" id="KW-0813">Transport</keyword>
<feature type="domain" description="AAA+ ATPase" evidence="15">
    <location>
        <begin position="178"/>
        <end position="361"/>
    </location>
</feature>
<dbReference type="InterPro" id="IPR027417">
    <property type="entry name" value="P-loop_NTPase"/>
</dbReference>
<dbReference type="FunFam" id="2.40.10.170:FF:000004">
    <property type="entry name" value="ATP synthase subunit beta"/>
    <property type="match status" value="1"/>
</dbReference>
<dbReference type="CDD" id="cd01133">
    <property type="entry name" value="F1-ATPase_beta_CD"/>
    <property type="match status" value="1"/>
</dbReference>
<evidence type="ECO:0000256" key="3">
    <source>
        <dbReference type="ARBA" id="ARBA00011648"/>
    </source>
</evidence>
<organism evidence="16 17">
    <name type="scientific">Batrachochytrium dendrobatidis (strain JEL423)</name>
    <dbReference type="NCBI Taxonomy" id="403673"/>
    <lineage>
        <taxon>Eukaryota</taxon>
        <taxon>Fungi</taxon>
        <taxon>Fungi incertae sedis</taxon>
        <taxon>Chytridiomycota</taxon>
        <taxon>Chytridiomycota incertae sedis</taxon>
        <taxon>Chytridiomycetes</taxon>
        <taxon>Rhizophydiales</taxon>
        <taxon>Rhizophydiales incertae sedis</taxon>
        <taxon>Batrachochytrium</taxon>
    </lineage>
</organism>
<dbReference type="NCBIfam" id="TIGR01039">
    <property type="entry name" value="atpD"/>
    <property type="match status" value="1"/>
</dbReference>
<dbReference type="Proteomes" id="UP000077115">
    <property type="component" value="Unassembled WGS sequence"/>
</dbReference>